<name>A0A3Q8I6P7_9BACT</name>
<proteinExistence type="predicted"/>
<organism evidence="1">
    <name type="scientific">Archangium gephyra</name>
    <dbReference type="NCBI Taxonomy" id="48"/>
    <lineage>
        <taxon>Bacteria</taxon>
        <taxon>Pseudomonadati</taxon>
        <taxon>Myxococcota</taxon>
        <taxon>Myxococcia</taxon>
        <taxon>Myxococcales</taxon>
        <taxon>Cystobacterineae</taxon>
        <taxon>Archangiaceae</taxon>
        <taxon>Archangium</taxon>
    </lineage>
</organism>
<dbReference type="AlphaFoldDB" id="A0A3Q8I6P7"/>
<protein>
    <submittedName>
        <fullName evidence="1">Uncharacterized protein</fullName>
    </submittedName>
</protein>
<sequence length="103" mass="11535">MGEHMDYEALCRQIMAGLKSSGNRLPIYQALSQFPSPDHVPRLLNAWNTLYPKVVLFDELERVLDDEEELQVWERLMGQSVKSGSLSASTTMTSVVCGCTARS</sequence>
<evidence type="ECO:0000313" key="1">
    <source>
        <dbReference type="EMBL" id="AYM53757.1"/>
    </source>
</evidence>
<accession>A0A3Q8I6P7</accession>
<dbReference type="EMBL" id="MH908909">
    <property type="protein sequence ID" value="AYM53757.1"/>
    <property type="molecule type" value="Genomic_DNA"/>
</dbReference>
<reference evidence="1" key="1">
    <citation type="journal article" date="2018" name="J. Ind. Microbiol. Biotechnol.">
        <title>Genome mining reveals uncommon alkylpyrones as type III PKS products from myxobacteria.</title>
        <authorList>
            <person name="Hug J.J."/>
            <person name="Panter F."/>
            <person name="Krug D."/>
            <person name="Muller R."/>
        </authorList>
    </citation>
    <scope>NUCLEOTIDE SEQUENCE</scope>
    <source>
        <strain evidence="1">MCy8375</strain>
    </source>
</reference>